<protein>
    <submittedName>
        <fullName evidence="1">Uncharacterized protein</fullName>
    </submittedName>
</protein>
<keyword evidence="2" id="KW-1185">Reference proteome</keyword>
<name>D5BGB7_ZUNPS</name>
<evidence type="ECO:0000313" key="2">
    <source>
        <dbReference type="Proteomes" id="UP000001654"/>
    </source>
</evidence>
<dbReference type="AlphaFoldDB" id="D5BGB7"/>
<dbReference type="Proteomes" id="UP000001654">
    <property type="component" value="Chromosome"/>
</dbReference>
<sequence length="33" mass="4025">MKNFSIINVETEDELKKCFSQWVLKRFVFVVVF</sequence>
<reference evidence="1 2" key="1">
    <citation type="journal article" date="2010" name="BMC Genomics">
        <title>The complete genome of Zunongwangia profunda SM-A87 reveals its adaptation to the deep-sea environment and ecological role in sedimentary organic nitrogen degradation.</title>
        <authorList>
            <person name="Qin Q.L."/>
            <person name="Zhang X.Y."/>
            <person name="Wang X.M."/>
            <person name="Liu G.M."/>
            <person name="Chen X.L."/>
            <person name="Xie B.B."/>
            <person name="Dang H.Y."/>
            <person name="Zhou B.C."/>
            <person name="Yu J."/>
            <person name="Zhang Y.Z."/>
        </authorList>
    </citation>
    <scope>NUCLEOTIDE SEQUENCE [LARGE SCALE GENOMIC DNA]</scope>
    <source>
        <strain evidence="2">DSM 18752 / CCTCC AB 206139 / SM-A87</strain>
    </source>
</reference>
<proteinExistence type="predicted"/>
<dbReference type="EMBL" id="CP001650">
    <property type="protein sequence ID" value="ADF51076.1"/>
    <property type="molecule type" value="Genomic_DNA"/>
</dbReference>
<gene>
    <name evidence="1" type="ordered locus">ZPR_0726</name>
</gene>
<dbReference type="STRING" id="655815.ZPR_0726"/>
<dbReference type="HOGENOM" id="CLU_3384559_0_0_10"/>
<dbReference type="KEGG" id="zpr:ZPR_0726"/>
<organism evidence="1 2">
    <name type="scientific">Zunongwangia profunda (strain DSM 18752 / CCTCC AB 206139 / SM-A87)</name>
    <name type="common">Wangia profunda</name>
    <dbReference type="NCBI Taxonomy" id="655815"/>
    <lineage>
        <taxon>Bacteria</taxon>
        <taxon>Pseudomonadati</taxon>
        <taxon>Bacteroidota</taxon>
        <taxon>Flavobacteriia</taxon>
        <taxon>Flavobacteriales</taxon>
        <taxon>Flavobacteriaceae</taxon>
        <taxon>Zunongwangia</taxon>
    </lineage>
</organism>
<accession>D5BGB7</accession>
<evidence type="ECO:0000313" key="1">
    <source>
        <dbReference type="EMBL" id="ADF51076.1"/>
    </source>
</evidence>